<dbReference type="Proteomes" id="UP000292702">
    <property type="component" value="Unassembled WGS sequence"/>
</dbReference>
<reference evidence="1 2" key="1">
    <citation type="submission" date="2018-11" db="EMBL/GenBank/DDBJ databases">
        <title>Genome assembly of Steccherinum ochraceum LE-BIN_3174, the white-rot fungus of the Steccherinaceae family (The Residual Polyporoid clade, Polyporales, Basidiomycota).</title>
        <authorList>
            <person name="Fedorova T.V."/>
            <person name="Glazunova O.A."/>
            <person name="Landesman E.O."/>
            <person name="Moiseenko K.V."/>
            <person name="Psurtseva N.V."/>
            <person name="Savinova O.S."/>
            <person name="Shakhova N.V."/>
            <person name="Tyazhelova T.V."/>
            <person name="Vasina D.V."/>
        </authorList>
    </citation>
    <scope>NUCLEOTIDE SEQUENCE [LARGE SCALE GENOMIC DNA]</scope>
    <source>
        <strain evidence="1 2">LE-BIN_3174</strain>
    </source>
</reference>
<comment type="caution">
    <text evidence="1">The sequence shown here is derived from an EMBL/GenBank/DDBJ whole genome shotgun (WGS) entry which is preliminary data.</text>
</comment>
<dbReference type="EMBL" id="RWJN01000028">
    <property type="protein sequence ID" value="TCD70089.1"/>
    <property type="molecule type" value="Genomic_DNA"/>
</dbReference>
<organism evidence="1 2">
    <name type="scientific">Steccherinum ochraceum</name>
    <dbReference type="NCBI Taxonomy" id="92696"/>
    <lineage>
        <taxon>Eukaryota</taxon>
        <taxon>Fungi</taxon>
        <taxon>Dikarya</taxon>
        <taxon>Basidiomycota</taxon>
        <taxon>Agaricomycotina</taxon>
        <taxon>Agaricomycetes</taxon>
        <taxon>Polyporales</taxon>
        <taxon>Steccherinaceae</taxon>
        <taxon>Steccherinum</taxon>
    </lineage>
</organism>
<protein>
    <submittedName>
        <fullName evidence="1">Uncharacterized protein</fullName>
    </submittedName>
</protein>
<name>A0A4R0RW72_9APHY</name>
<dbReference type="Gene3D" id="3.80.10.10">
    <property type="entry name" value="Ribonuclease Inhibitor"/>
    <property type="match status" value="1"/>
</dbReference>
<keyword evidence="2" id="KW-1185">Reference proteome</keyword>
<dbReference type="AlphaFoldDB" id="A0A4R0RW72"/>
<evidence type="ECO:0000313" key="1">
    <source>
        <dbReference type="EMBL" id="TCD70089.1"/>
    </source>
</evidence>
<proteinExistence type="predicted"/>
<sequence length="464" mass="53086">MSREIHLPHELLQSIFDDVIWRSTLSAGTLVSRRWFAAARPQLFRSLSIKVQSETCADQEQDVFARFFSEEPPSFVVPHVRALRVSLQSPITPSEVEETPVTTYELDVIISKFPALQVLSLDLAILRLTDKSLKSWTSPVSLRELRLEEVSFEYLFDLPDVIPQQELTCAKILTKCSFVQFINMFETVDTLILGHVWPLESPDSNITGRSRESLRLAAWNDRKNISKKLVIKRALSGTMLSAYSFDREIRSHEVVLDLLIGTPAFSRLDDLQISENVVFTRELLASTWSTLTHLRVDIGKDLPELSQSEVHGHYPELVNDPTNYGIMWCTSLVHLHIDAQLDCPVDMNVEQPLETLPLPTQLMQVLKLSCPNTISLVVEFSCREYLTLDLFVWKPLDELLSKRTRLKELQLNFMPDHEFIGFHATSQLLAMNWSVDPQDIAAVETQMPLVRAKLGERFRTATWE</sequence>
<gene>
    <name evidence="1" type="ORF">EIP91_005071</name>
</gene>
<accession>A0A4R0RW72</accession>
<evidence type="ECO:0000313" key="2">
    <source>
        <dbReference type="Proteomes" id="UP000292702"/>
    </source>
</evidence>
<dbReference type="InterPro" id="IPR032675">
    <property type="entry name" value="LRR_dom_sf"/>
</dbReference>